<dbReference type="GO" id="GO:0042274">
    <property type="term" value="P:ribosomal small subunit biogenesis"/>
    <property type="evidence" value="ECO:0007669"/>
    <property type="project" value="TreeGrafter"/>
</dbReference>
<feature type="compositionally biased region" description="Basic residues" evidence="4">
    <location>
        <begin position="322"/>
        <end position="335"/>
    </location>
</feature>
<dbReference type="GO" id="GO:0042273">
    <property type="term" value="P:ribosomal large subunit biogenesis"/>
    <property type="evidence" value="ECO:0007669"/>
    <property type="project" value="TreeGrafter"/>
</dbReference>
<name>A0AA42AYM7_PAPNU</name>
<dbReference type="GO" id="GO:0005730">
    <property type="term" value="C:nucleolus"/>
    <property type="evidence" value="ECO:0007669"/>
    <property type="project" value="TreeGrafter"/>
</dbReference>
<keyword evidence="3" id="KW-0539">Nucleus</keyword>
<comment type="subcellular location">
    <subcellularLocation>
        <location evidence="1">Nucleus</location>
    </subcellularLocation>
</comment>
<feature type="region of interest" description="Disordered" evidence="4">
    <location>
        <begin position="179"/>
        <end position="214"/>
    </location>
</feature>
<dbReference type="PANTHER" id="PTHR14369:SF0">
    <property type="entry name" value="SURFEIT LOCUS PROTEIN 6"/>
    <property type="match status" value="1"/>
</dbReference>
<dbReference type="GO" id="GO:0003723">
    <property type="term" value="F:RNA binding"/>
    <property type="evidence" value="ECO:0007669"/>
    <property type="project" value="TreeGrafter"/>
</dbReference>
<feature type="domain" description="Ribosomal RNA-processing protein 14/surfeit locus protein 6 C-terminal" evidence="5">
    <location>
        <begin position="192"/>
        <end position="371"/>
    </location>
</feature>
<dbReference type="Proteomes" id="UP001177140">
    <property type="component" value="Unassembled WGS sequence"/>
</dbReference>
<proteinExistence type="inferred from homology"/>
<sequence>MYCDKTRNPKLNFVSSVSVSVAAVLNQMNKKEKISKFVITNGDLKSIIKDHFTDGDLKSIIKDHSKFFDKLVDLIPAKFYLPAEEKPWFQGLKSKENLKKARRNKLDPEEPSGTLDLLKKKVVEDNEDSEESEDDDIEVSDESDEEEEDKKDVLKLKMKDEEESLTYEELRGKLSRKLVELRSGRKAGPEEESNREKKRNEWFKKRKRENDGEIETKAEIKMKKIEDNIIQTQKKIKEDISKAVDELTFGHVKIDENDEFGKKKKKRKLSKSQALEEARKIQEAKKDPEKGESIAKKHSIRAATDRAAGIKVHDDPKLINKSIKKEKKKQQKSAKKWKDRDETKNKVRAEKQKARNDNIQGRIQAKKAKKIEKREKKLMRPGFEGRKQGFINEPAKN</sequence>
<feature type="compositionally biased region" description="Basic residues" evidence="4">
    <location>
        <begin position="364"/>
        <end position="379"/>
    </location>
</feature>
<feature type="domain" description="Ribosomal RNA-processing protein 14 N-terminal" evidence="6">
    <location>
        <begin position="61"/>
        <end position="109"/>
    </location>
</feature>
<accession>A0AA42AYM7</accession>
<evidence type="ECO:0000313" key="8">
    <source>
        <dbReference type="Proteomes" id="UP001177140"/>
    </source>
</evidence>
<dbReference type="Pfam" id="PF04935">
    <property type="entry name" value="SURF6"/>
    <property type="match status" value="1"/>
</dbReference>
<evidence type="ECO:0000259" key="6">
    <source>
        <dbReference type="Pfam" id="PF15459"/>
    </source>
</evidence>
<evidence type="ECO:0000313" key="7">
    <source>
        <dbReference type="EMBL" id="MCL7044714.1"/>
    </source>
</evidence>
<evidence type="ECO:0000256" key="4">
    <source>
        <dbReference type="SAM" id="MobiDB-lite"/>
    </source>
</evidence>
<feature type="region of interest" description="Disordered" evidence="4">
    <location>
        <begin position="255"/>
        <end position="397"/>
    </location>
</feature>
<evidence type="ECO:0000256" key="1">
    <source>
        <dbReference type="ARBA" id="ARBA00004123"/>
    </source>
</evidence>
<comment type="similarity">
    <text evidence="2">Belongs to the SURF6 family.</text>
</comment>
<evidence type="ECO:0000259" key="5">
    <source>
        <dbReference type="Pfam" id="PF04935"/>
    </source>
</evidence>
<evidence type="ECO:0008006" key="9">
    <source>
        <dbReference type="Google" id="ProtNLM"/>
    </source>
</evidence>
<dbReference type="InterPro" id="IPR007019">
    <property type="entry name" value="SURF6"/>
</dbReference>
<reference evidence="7" key="1">
    <citation type="submission" date="2022-03" db="EMBL/GenBank/DDBJ databases">
        <title>A functionally conserved STORR gene fusion in Papaver species that diverged 16.8 million years ago.</title>
        <authorList>
            <person name="Catania T."/>
        </authorList>
    </citation>
    <scope>NUCLEOTIDE SEQUENCE</scope>
    <source>
        <strain evidence="7">S-191538</strain>
    </source>
</reference>
<feature type="compositionally biased region" description="Basic and acidic residues" evidence="4">
    <location>
        <begin position="99"/>
        <end position="108"/>
    </location>
</feature>
<dbReference type="InterPro" id="IPR029190">
    <property type="entry name" value="Rrp14/SURF6_C"/>
</dbReference>
<organism evidence="7 8">
    <name type="scientific">Papaver nudicaule</name>
    <name type="common">Iceland poppy</name>
    <dbReference type="NCBI Taxonomy" id="74823"/>
    <lineage>
        <taxon>Eukaryota</taxon>
        <taxon>Viridiplantae</taxon>
        <taxon>Streptophyta</taxon>
        <taxon>Embryophyta</taxon>
        <taxon>Tracheophyta</taxon>
        <taxon>Spermatophyta</taxon>
        <taxon>Magnoliopsida</taxon>
        <taxon>Ranunculales</taxon>
        <taxon>Papaveraceae</taxon>
        <taxon>Papaveroideae</taxon>
        <taxon>Papaver</taxon>
    </lineage>
</organism>
<feature type="compositionally biased region" description="Basic and acidic residues" evidence="4">
    <location>
        <begin position="274"/>
        <end position="295"/>
    </location>
</feature>
<comment type="caution">
    <text evidence="7">The sequence shown here is derived from an EMBL/GenBank/DDBJ whole genome shotgun (WGS) entry which is preliminary data.</text>
</comment>
<gene>
    <name evidence="7" type="ORF">MKW94_007777</name>
</gene>
<keyword evidence="8" id="KW-1185">Reference proteome</keyword>
<protein>
    <recommendedName>
        <fullName evidence="9">Ribosomal RNA-processing protein 14/surfeit locus protein 6 C-terminal domain-containing protein</fullName>
    </recommendedName>
</protein>
<dbReference type="PANTHER" id="PTHR14369">
    <property type="entry name" value="SURFEIT LOCUS PROTEIN 6"/>
    <property type="match status" value="1"/>
</dbReference>
<evidence type="ECO:0000256" key="2">
    <source>
        <dbReference type="ARBA" id="ARBA00005904"/>
    </source>
</evidence>
<feature type="compositionally biased region" description="Acidic residues" evidence="4">
    <location>
        <begin position="125"/>
        <end position="149"/>
    </location>
</feature>
<dbReference type="GO" id="GO:0003677">
    <property type="term" value="F:DNA binding"/>
    <property type="evidence" value="ECO:0007669"/>
    <property type="project" value="TreeGrafter"/>
</dbReference>
<feature type="compositionally biased region" description="Basic and acidic residues" evidence="4">
    <location>
        <begin position="336"/>
        <end position="356"/>
    </location>
</feature>
<feature type="region of interest" description="Disordered" evidence="4">
    <location>
        <begin position="99"/>
        <end position="152"/>
    </location>
</feature>
<dbReference type="AlphaFoldDB" id="A0AA42AYM7"/>
<dbReference type="Pfam" id="PF15459">
    <property type="entry name" value="RRP14"/>
    <property type="match status" value="1"/>
</dbReference>
<dbReference type="InterPro" id="IPR029188">
    <property type="entry name" value="Rrp14_N"/>
</dbReference>
<dbReference type="EMBL" id="JAJJMA010261146">
    <property type="protein sequence ID" value="MCL7044714.1"/>
    <property type="molecule type" value="Genomic_DNA"/>
</dbReference>
<evidence type="ECO:0000256" key="3">
    <source>
        <dbReference type="ARBA" id="ARBA00023242"/>
    </source>
</evidence>